<evidence type="ECO:0000256" key="1">
    <source>
        <dbReference type="SAM" id="Phobius"/>
    </source>
</evidence>
<evidence type="ECO:0000313" key="2">
    <source>
        <dbReference type="EMBL" id="AYR23394.1"/>
    </source>
</evidence>
<keyword evidence="1" id="KW-1133">Transmembrane helix</keyword>
<gene>
    <name evidence="2" type="ORF">RC54_05945</name>
</gene>
<sequence length="88" mass="9367">MLGSAATLPLVYHIMVALGWEGVWSVVGVTFIVLGLLLLLPPICKLLRGEHRLNIEDDIKSLKATITGRALGLLLGLILGAPAITLSR</sequence>
<dbReference type="EMBL" id="CP024996">
    <property type="protein sequence ID" value="AYR23394.1"/>
    <property type="molecule type" value="Genomic_DNA"/>
</dbReference>
<protein>
    <submittedName>
        <fullName evidence="2">Uncharacterized protein</fullName>
    </submittedName>
</protein>
<dbReference type="AlphaFoldDB" id="A0AAD0UAI9"/>
<keyword evidence="1" id="KW-0472">Membrane</keyword>
<feature type="transmembrane region" description="Helical" evidence="1">
    <location>
        <begin position="12"/>
        <end position="40"/>
    </location>
</feature>
<reference evidence="2 3" key="1">
    <citation type="submission" date="2017-11" db="EMBL/GenBank/DDBJ databases">
        <title>Complete genome sequence of Herbaspirillum rubrisubalbicans DSM 11543.</title>
        <authorList>
            <person name="Chen M."/>
            <person name="An Q."/>
        </authorList>
    </citation>
    <scope>NUCLEOTIDE SEQUENCE [LARGE SCALE GENOMIC DNA]</scope>
    <source>
        <strain evidence="2 3">DSM 11543</strain>
    </source>
</reference>
<organism evidence="2 3">
    <name type="scientific">Herbaspirillum rubrisubalbicans</name>
    <dbReference type="NCBI Taxonomy" id="80842"/>
    <lineage>
        <taxon>Bacteria</taxon>
        <taxon>Pseudomonadati</taxon>
        <taxon>Pseudomonadota</taxon>
        <taxon>Betaproteobacteria</taxon>
        <taxon>Burkholderiales</taxon>
        <taxon>Oxalobacteraceae</taxon>
        <taxon>Herbaspirillum</taxon>
    </lineage>
</organism>
<evidence type="ECO:0000313" key="3">
    <source>
        <dbReference type="Proteomes" id="UP000269199"/>
    </source>
</evidence>
<name>A0AAD0UAI9_9BURK</name>
<proteinExistence type="predicted"/>
<keyword evidence="1" id="KW-0812">Transmembrane</keyword>
<feature type="transmembrane region" description="Helical" evidence="1">
    <location>
        <begin position="61"/>
        <end position="84"/>
    </location>
</feature>
<accession>A0AAD0UAI9</accession>
<dbReference type="Proteomes" id="UP000269199">
    <property type="component" value="Chromosome"/>
</dbReference>